<protein>
    <submittedName>
        <fullName evidence="1">Uncharacterized protein</fullName>
    </submittedName>
</protein>
<sequence length="133" mass="14693">MGIWKDAKEKYEAKVAQQRHAALQQRMEAVVTQARAARAQGLTIFQVTLEIAENERTMLPSSQGWDGYNTRRVEHGGSSEILSAVQAEGWELAHFSASALQTGSVSRDKFLSSGQETGFSGVLFGVYVFRRAQ</sequence>
<dbReference type="AlphaFoldDB" id="A0A1M5NF03"/>
<evidence type="ECO:0000313" key="2">
    <source>
        <dbReference type="Proteomes" id="UP000184501"/>
    </source>
</evidence>
<dbReference type="EMBL" id="FQVN01000015">
    <property type="protein sequence ID" value="SHG87543.1"/>
    <property type="molecule type" value="Genomic_DNA"/>
</dbReference>
<accession>A0A1M5NF03</accession>
<evidence type="ECO:0000313" key="1">
    <source>
        <dbReference type="EMBL" id="SHG87543.1"/>
    </source>
</evidence>
<dbReference type="Proteomes" id="UP000184501">
    <property type="component" value="Unassembled WGS sequence"/>
</dbReference>
<organism evidence="1 2">
    <name type="scientific">Streptoalloteichus hindustanus</name>
    <dbReference type="NCBI Taxonomy" id="2017"/>
    <lineage>
        <taxon>Bacteria</taxon>
        <taxon>Bacillati</taxon>
        <taxon>Actinomycetota</taxon>
        <taxon>Actinomycetes</taxon>
        <taxon>Pseudonocardiales</taxon>
        <taxon>Pseudonocardiaceae</taxon>
        <taxon>Streptoalloteichus</taxon>
    </lineage>
</organism>
<dbReference type="RefSeq" id="WP_073489624.1">
    <property type="nucleotide sequence ID" value="NZ_FQVN01000015.1"/>
</dbReference>
<proteinExistence type="predicted"/>
<reference evidence="1 2" key="1">
    <citation type="submission" date="2016-11" db="EMBL/GenBank/DDBJ databases">
        <authorList>
            <person name="Jaros S."/>
            <person name="Januszkiewicz K."/>
            <person name="Wedrychowicz H."/>
        </authorList>
    </citation>
    <scope>NUCLEOTIDE SEQUENCE [LARGE SCALE GENOMIC DNA]</scope>
    <source>
        <strain evidence="1 2">DSM 44523</strain>
    </source>
</reference>
<name>A0A1M5NF03_STRHI</name>
<gene>
    <name evidence="1" type="ORF">SAMN05444320_115102</name>
</gene>
<keyword evidence="2" id="KW-1185">Reference proteome</keyword>
<dbReference type="OrthoDB" id="3628326at2"/>